<gene>
    <name evidence="6" type="ORF">J2S10_003149</name>
</gene>
<comment type="similarity">
    <text evidence="2 4">Belongs to the GerABKA family.</text>
</comment>
<dbReference type="Pfam" id="PF03323">
    <property type="entry name" value="GerA"/>
    <property type="match status" value="1"/>
</dbReference>
<proteinExistence type="inferred from homology"/>
<dbReference type="Proteomes" id="UP001224122">
    <property type="component" value="Unassembled WGS sequence"/>
</dbReference>
<sequence>MMKKLRKIKPLKKAIQELESTSVLPPNVQDGELGQNISVNEEVLKQVFDNCSDIVFRPILVNRQTKMLLIYIDGLVDTKIVEQVLLKPMMFEGMPNGLESAGSIGEIIQDRLIAFSQVKTISKVREVIEGVLKANIAVLTDGENQALVADLKGFEKRSIEEPAAEISVRGPRDGFTETLRVNTSLVRRRIRSPRLKMEPYSIGDLSQTDVVIAYIEGIAPNTVLEEVRQRVQRIQIDGVLDSAFIEEFIEDLPFSPFPQIQNTERPDVVCASLLEGKVAIFVDNTPFVLIVPMTFWSGLQAAEDYYERSIYTTFIRCIRFVLVNISLFLPSLYVAVTTYHPQLIPTNLLISIAAAREGIPFPAVVEALMMEFLFEGLREAGVRLPKPVGSAVSIVGALVIGQAAVQAGIISAPLVIVVATTGIASFAFPRYNLGTAYRMLRFPLLLLSGILGLYGVAFGALAIMIHLTNIRSFGVPYLSPVAPQIPRELKDALIRTHRWNMTYRPLLISGEEKMRIPDGQQPGPKQGDQTE</sequence>
<keyword evidence="5" id="KW-1133">Transmembrane helix</keyword>
<evidence type="ECO:0000256" key="3">
    <source>
        <dbReference type="ARBA" id="ARBA00023136"/>
    </source>
</evidence>
<keyword evidence="7" id="KW-1185">Reference proteome</keyword>
<dbReference type="PANTHER" id="PTHR22550:SF5">
    <property type="entry name" value="LEUCINE ZIPPER PROTEIN 4"/>
    <property type="match status" value="1"/>
</dbReference>
<feature type="transmembrane region" description="Helical" evidence="5">
    <location>
        <begin position="411"/>
        <end position="432"/>
    </location>
</feature>
<name>A0ABT9XX97_9BACI</name>
<evidence type="ECO:0000256" key="2">
    <source>
        <dbReference type="ARBA" id="ARBA00005278"/>
    </source>
</evidence>
<dbReference type="RefSeq" id="WP_307409382.1">
    <property type="nucleotide sequence ID" value="NZ_JAUSTW010000005.1"/>
</dbReference>
<dbReference type="PIRSF" id="PIRSF005690">
    <property type="entry name" value="GerBA"/>
    <property type="match status" value="1"/>
</dbReference>
<evidence type="ECO:0000256" key="5">
    <source>
        <dbReference type="SAM" id="Phobius"/>
    </source>
</evidence>
<dbReference type="EMBL" id="JAUSTW010000005">
    <property type="protein sequence ID" value="MDQ0199966.1"/>
    <property type="molecule type" value="Genomic_DNA"/>
</dbReference>
<evidence type="ECO:0000313" key="6">
    <source>
        <dbReference type="EMBL" id="MDQ0199966.1"/>
    </source>
</evidence>
<dbReference type="InterPro" id="IPR004995">
    <property type="entry name" value="Spore_Ger"/>
</dbReference>
<comment type="caution">
    <text evidence="6">The sequence shown here is derived from an EMBL/GenBank/DDBJ whole genome shotgun (WGS) entry which is preliminary data.</text>
</comment>
<keyword evidence="5" id="KW-0812">Transmembrane</keyword>
<feature type="transmembrane region" description="Helical" evidence="5">
    <location>
        <begin position="444"/>
        <end position="467"/>
    </location>
</feature>
<reference evidence="6 7" key="1">
    <citation type="submission" date="2023-07" db="EMBL/GenBank/DDBJ databases">
        <title>Genomic Encyclopedia of Type Strains, Phase IV (KMG-IV): sequencing the most valuable type-strain genomes for metagenomic binning, comparative biology and taxonomic classification.</title>
        <authorList>
            <person name="Goeker M."/>
        </authorList>
    </citation>
    <scope>NUCLEOTIDE SEQUENCE [LARGE SCALE GENOMIC DNA]</scope>
    <source>
        <strain evidence="6 7">DSM 27594</strain>
    </source>
</reference>
<comment type="subcellular location">
    <subcellularLocation>
        <location evidence="4">Cell membrane</location>
    </subcellularLocation>
    <subcellularLocation>
        <location evidence="1">Membrane</location>
        <topology evidence="1">Multi-pass membrane protein</topology>
    </subcellularLocation>
</comment>
<evidence type="ECO:0000256" key="4">
    <source>
        <dbReference type="PIRNR" id="PIRNR005690"/>
    </source>
</evidence>
<feature type="transmembrane region" description="Helical" evidence="5">
    <location>
        <begin position="317"/>
        <end position="336"/>
    </location>
</feature>
<accession>A0ABT9XX97</accession>
<evidence type="ECO:0000256" key="1">
    <source>
        <dbReference type="ARBA" id="ARBA00004141"/>
    </source>
</evidence>
<evidence type="ECO:0000313" key="7">
    <source>
        <dbReference type="Proteomes" id="UP001224122"/>
    </source>
</evidence>
<keyword evidence="3 4" id="KW-0472">Membrane</keyword>
<dbReference type="InterPro" id="IPR050768">
    <property type="entry name" value="UPF0353/GerABKA_families"/>
</dbReference>
<dbReference type="PANTHER" id="PTHR22550">
    <property type="entry name" value="SPORE GERMINATION PROTEIN"/>
    <property type="match status" value="1"/>
</dbReference>
<organism evidence="6 7">
    <name type="scientific">Neobacillus ginsengisoli</name>
    <dbReference type="NCBI Taxonomy" id="904295"/>
    <lineage>
        <taxon>Bacteria</taxon>
        <taxon>Bacillati</taxon>
        <taxon>Bacillota</taxon>
        <taxon>Bacilli</taxon>
        <taxon>Bacillales</taxon>
        <taxon>Bacillaceae</taxon>
        <taxon>Neobacillus</taxon>
    </lineage>
</organism>
<protein>
    <submittedName>
        <fullName evidence="6">Spore germination protein KA</fullName>
    </submittedName>
</protein>